<feature type="binding site" evidence="8">
    <location>
        <position position="134"/>
    </location>
    <ligand>
        <name>Mg(2+)</name>
        <dbReference type="ChEBI" id="CHEBI:18420"/>
        <label>2</label>
    </ligand>
</feature>
<dbReference type="CDD" id="cd02204">
    <property type="entry name" value="PurL_repeat2"/>
    <property type="match status" value="1"/>
</dbReference>
<comment type="subcellular location">
    <subcellularLocation>
        <location evidence="8">Cytoplasm</location>
    </subcellularLocation>
</comment>
<comment type="pathway">
    <text evidence="8">Purine metabolism; IMP biosynthesis via de novo pathway; 5-amino-1-(5-phospho-D-ribosyl)imidazole from N(2)-formyl-N(1)-(5-phospho-D-ribosyl)glycinamide: step 1/2.</text>
</comment>
<keyword evidence="13" id="KW-1185">Reference proteome</keyword>
<dbReference type="Pfam" id="PF18072">
    <property type="entry name" value="FGAR-AT_linker"/>
    <property type="match status" value="1"/>
</dbReference>
<feature type="domain" description="PurM-like N-terminal" evidence="9">
    <location>
        <begin position="464"/>
        <end position="583"/>
    </location>
</feature>
<dbReference type="Pfam" id="PF02769">
    <property type="entry name" value="AIRS_C"/>
    <property type="match status" value="2"/>
</dbReference>
<dbReference type="EMBL" id="BMNY01000001">
    <property type="protein sequence ID" value="GGM74429.1"/>
    <property type="molecule type" value="Genomic_DNA"/>
</dbReference>
<feature type="domain" description="PurM-like C-terminal" evidence="10">
    <location>
        <begin position="222"/>
        <end position="373"/>
    </location>
</feature>
<feature type="binding site" evidence="8">
    <location>
        <position position="133"/>
    </location>
    <ligand>
        <name>substrate</name>
    </ligand>
</feature>
<comment type="function">
    <text evidence="8">Part of the phosphoribosylformylglycinamidine synthase complex involved in the purines biosynthetic pathway. Catalyzes the ATP-dependent conversion of formylglycinamide ribonucleotide (FGAR) and glutamine to yield formylglycinamidine ribonucleotide (FGAM) and glutamate. The FGAM synthase complex is composed of three subunits. PurQ produces an ammonia molecule by converting glutamine to glutamate. PurL transfers the ammonia molecule to FGAR to form FGAM in an ATP-dependent manner. PurS interacts with PurQ and PurL and is thought to assist in the transfer of the ammonia molecule from PurQ to PurL.</text>
</comment>
<dbReference type="PIRSF" id="PIRSF001587">
    <property type="entry name" value="FGAM_synthase_II"/>
    <property type="match status" value="1"/>
</dbReference>
<evidence type="ECO:0000256" key="1">
    <source>
        <dbReference type="ARBA" id="ARBA00022490"/>
    </source>
</evidence>
<dbReference type="SUPFAM" id="SSF55326">
    <property type="entry name" value="PurM N-terminal domain-like"/>
    <property type="match status" value="2"/>
</dbReference>
<dbReference type="NCBIfam" id="NF002290">
    <property type="entry name" value="PRK01213.1"/>
    <property type="match status" value="1"/>
</dbReference>
<dbReference type="InterPro" id="IPR010074">
    <property type="entry name" value="PRibForGlyAmidine_synth_PurL"/>
</dbReference>
<dbReference type="NCBIfam" id="TIGR01736">
    <property type="entry name" value="FGAM_synth_II"/>
    <property type="match status" value="1"/>
</dbReference>
<reference evidence="12" key="2">
    <citation type="submission" date="2022-09" db="EMBL/GenBank/DDBJ databases">
        <authorList>
            <person name="Sun Q."/>
            <person name="Ohkuma M."/>
        </authorList>
    </citation>
    <scope>NUCLEOTIDE SEQUENCE</scope>
    <source>
        <strain evidence="12">JCM 13583</strain>
    </source>
</reference>
<feature type="binding site" evidence="8">
    <location>
        <position position="67"/>
    </location>
    <ligand>
        <name>ATP</name>
        <dbReference type="ChEBI" id="CHEBI:30616"/>
    </ligand>
</feature>
<dbReference type="InterPro" id="IPR010918">
    <property type="entry name" value="PurM-like_C_dom"/>
</dbReference>
<feature type="binding site" evidence="8">
    <location>
        <position position="260"/>
    </location>
    <ligand>
        <name>substrate</name>
    </ligand>
</feature>
<evidence type="ECO:0000313" key="13">
    <source>
        <dbReference type="Proteomes" id="UP000632195"/>
    </source>
</evidence>
<evidence type="ECO:0000256" key="5">
    <source>
        <dbReference type="ARBA" id="ARBA00022755"/>
    </source>
</evidence>
<feature type="active site" description="Proton acceptor" evidence="8">
    <location>
        <position position="112"/>
    </location>
</feature>
<feature type="binding site" evidence="8">
    <location>
        <position position="521"/>
    </location>
    <ligand>
        <name>ATP</name>
        <dbReference type="ChEBI" id="CHEBI:30616"/>
    </ligand>
</feature>
<comment type="caution">
    <text evidence="12">The sequence shown here is derived from an EMBL/GenBank/DDBJ whole genome shotgun (WGS) entry which is preliminary data.</text>
</comment>
<keyword evidence="4 8" id="KW-0547">Nucleotide-binding</keyword>
<dbReference type="InterPro" id="IPR041609">
    <property type="entry name" value="PurL_linker"/>
</dbReference>
<sequence>METAYGDEVRITGLSDEELGRLSSDLGLSLSLTEMKMLQSYFRNLGREPTMVEVQAMAQAWSEHCCYKSSKFYLKRYLSGLKSAYTILAMEDDAGVVEFDEEHAYVLKMESHNHPSAVEPYGGAATGVGGIIRDVLCMGAKPVALLDSLFLPMPGTEKGVLPDRYLISGIIAGIRDYGNRVGIPTVAGSIDFHPSYSSNPLVNAGCVGIMRKENLVRSRVDRPGLLLVLAGGRTGRDGIHGVNFASRKIEQDRENRTSVQLGNPIIKEPLIHACLEAVEAGIVAAMKDLGGGGLSSSVGEMCHAGGYSAEVYLDNVLLKESGMEPWEIWVSESQERMLLAVEEGNLGKLSEIFSSWDIEFSVIGRVKEGHNLVIWSRGRKVLDLDLNFLTSGPVYARHYLNPEKREKATVLAAEPKDLNAFCLDFIGSPNLCSREHVIRQYDHTVKGNTVVRPLTGQPNHETHSDAAVIKPLENSYRGLVLTSGSRPLMVSADPYMGTLNTVAEAYRNILAAGGRPHSLVDSLNFGDPEDPAIMGQFVESVRAIGDFCRRTGLPVVSGNVSLYNGSGHEGIIPTPTIMMVGIIGDVRKAWTPEFKEGGNPVYLIGEQSDDLGGSEFLRFTGQGPGGCPELDLDELERISEGMRSLDPAVIRACHDVSTGGIFSALCEMSFGNGIGVDCDLTPISGGRTVCKLFSEGGNRFIVEVDRSREEEFRSALPGVQKTRIGVTGGTRVRISDMGRVAVDLCIPDLYERWSTGIWGVV</sequence>
<evidence type="ECO:0000256" key="3">
    <source>
        <dbReference type="ARBA" id="ARBA00022723"/>
    </source>
</evidence>
<organism evidence="12 13">
    <name type="scientific">Thermogymnomonas acidicola</name>
    <dbReference type="NCBI Taxonomy" id="399579"/>
    <lineage>
        <taxon>Archaea</taxon>
        <taxon>Methanobacteriati</taxon>
        <taxon>Thermoplasmatota</taxon>
        <taxon>Thermoplasmata</taxon>
        <taxon>Thermoplasmatales</taxon>
        <taxon>Thermogymnomonas</taxon>
    </lineage>
</organism>
<dbReference type="InterPro" id="IPR036676">
    <property type="entry name" value="PurM-like_C_sf"/>
</dbReference>
<dbReference type="GO" id="GO:0006189">
    <property type="term" value="P:'de novo' IMP biosynthetic process"/>
    <property type="evidence" value="ECO:0007669"/>
    <property type="project" value="UniProtKB-UniRule"/>
</dbReference>
<dbReference type="PANTHER" id="PTHR43555">
    <property type="entry name" value="PHOSPHORIBOSYLFORMYLGLYCINAMIDINE SYNTHASE SUBUNIT PURL"/>
    <property type="match status" value="1"/>
</dbReference>
<keyword evidence="7 8" id="KW-0460">Magnesium</keyword>
<dbReference type="InterPro" id="IPR016188">
    <property type="entry name" value="PurM-like_N"/>
</dbReference>
<feature type="binding site" evidence="8">
    <location>
        <position position="288"/>
    </location>
    <ligand>
        <name>Mg(2+)</name>
        <dbReference type="ChEBI" id="CHEBI:18420"/>
        <label>2</label>
    </ligand>
</feature>
<dbReference type="Gene3D" id="3.30.1330.10">
    <property type="entry name" value="PurM-like, N-terminal domain"/>
    <property type="match status" value="2"/>
</dbReference>
<comment type="subunit">
    <text evidence="8">Monomer. Part of the FGAM synthase complex composed of 1 PurL, 1 PurQ and 2 PurS subunits.</text>
</comment>
<feature type="binding site" evidence="8">
    <location>
        <begin position="111"/>
        <end position="114"/>
    </location>
    <ligand>
        <name>substrate</name>
    </ligand>
</feature>
<evidence type="ECO:0000259" key="11">
    <source>
        <dbReference type="Pfam" id="PF18072"/>
    </source>
</evidence>
<evidence type="ECO:0000256" key="2">
    <source>
        <dbReference type="ARBA" id="ARBA00022598"/>
    </source>
</evidence>
<feature type="binding site" evidence="8">
    <location>
        <position position="110"/>
    </location>
    <ligand>
        <name>Mg(2+)</name>
        <dbReference type="ChEBI" id="CHEBI:18420"/>
        <label>1</label>
    </ligand>
</feature>
<feature type="domain" description="PurM-like C-terminal" evidence="10">
    <location>
        <begin position="598"/>
        <end position="729"/>
    </location>
</feature>
<dbReference type="InterPro" id="IPR036921">
    <property type="entry name" value="PurM-like_N_sf"/>
</dbReference>
<dbReference type="EC" id="6.3.5.3" evidence="8"/>
<keyword evidence="6 8" id="KW-0067">ATP-binding</keyword>
<dbReference type="GO" id="GO:0000287">
    <property type="term" value="F:magnesium ion binding"/>
    <property type="evidence" value="ECO:0007669"/>
    <property type="project" value="UniProtKB-UniRule"/>
</dbReference>
<dbReference type="GO" id="GO:0004642">
    <property type="term" value="F:phosphoribosylformylglycinamidine synthase activity"/>
    <property type="evidence" value="ECO:0007669"/>
    <property type="project" value="UniProtKB-UniRule"/>
</dbReference>
<evidence type="ECO:0000259" key="10">
    <source>
        <dbReference type="Pfam" id="PF02769"/>
    </source>
</evidence>
<reference evidence="12" key="1">
    <citation type="journal article" date="2014" name="Int. J. Syst. Evol. Microbiol.">
        <title>Complete genome sequence of Corynebacterium casei LMG S-19264T (=DSM 44701T), isolated from a smear-ripened cheese.</title>
        <authorList>
            <consortium name="US DOE Joint Genome Institute (JGI-PGF)"/>
            <person name="Walter F."/>
            <person name="Albersmeier A."/>
            <person name="Kalinowski J."/>
            <person name="Ruckert C."/>
        </authorList>
    </citation>
    <scope>NUCLEOTIDE SEQUENCE</scope>
    <source>
        <strain evidence="12">JCM 13583</strain>
    </source>
</reference>
<evidence type="ECO:0000256" key="4">
    <source>
        <dbReference type="ARBA" id="ARBA00022741"/>
    </source>
</evidence>
<evidence type="ECO:0000259" key="9">
    <source>
        <dbReference type="Pfam" id="PF00586"/>
    </source>
</evidence>
<gene>
    <name evidence="8" type="primary">purL</name>
    <name evidence="12" type="ORF">GCM10007108_10430</name>
</gene>
<feature type="domain" description="PurM-like N-terminal" evidence="9">
    <location>
        <begin position="92"/>
        <end position="210"/>
    </location>
</feature>
<dbReference type="RefSeq" id="WP_188680892.1">
    <property type="nucleotide sequence ID" value="NZ_BMNY01000001.1"/>
</dbReference>
<dbReference type="Pfam" id="PF00586">
    <property type="entry name" value="AIRS"/>
    <property type="match status" value="2"/>
</dbReference>
<feature type="domain" description="Phosphoribosylformylglycinamidine synthase linker" evidence="11">
    <location>
        <begin position="22"/>
        <end position="68"/>
    </location>
</feature>
<comment type="similarity">
    <text evidence="8">Belongs to the FGAMS family.</text>
</comment>
<accession>A0AA37BSA9</accession>
<dbReference type="SUPFAM" id="SSF56042">
    <property type="entry name" value="PurM C-terminal domain-like"/>
    <property type="match status" value="2"/>
</dbReference>
<protein>
    <recommendedName>
        <fullName evidence="8">Phosphoribosylformylglycinamidine synthase subunit PurL</fullName>
        <shortName evidence="8">FGAM synthase</shortName>
        <ecNumber evidence="8">6.3.5.3</ecNumber>
    </recommendedName>
    <alternativeName>
        <fullName evidence="8">Formylglycinamide ribonucleotide amidotransferase subunit II</fullName>
        <shortName evidence="8">FGAR amidotransferase II</shortName>
        <shortName evidence="8">FGAR-AT II</shortName>
    </alternativeName>
    <alternativeName>
        <fullName evidence="8">Glutamine amidotransferase PurL</fullName>
    </alternativeName>
    <alternativeName>
        <fullName evidence="8">Phosphoribosylformylglycinamidine synthase subunit II</fullName>
    </alternativeName>
</protein>
<dbReference type="AlphaFoldDB" id="A0AA37BSA9"/>
<feature type="binding site" evidence="8">
    <location>
        <position position="108"/>
    </location>
    <ligand>
        <name>ATP</name>
        <dbReference type="ChEBI" id="CHEBI:30616"/>
    </ligand>
</feature>
<dbReference type="HAMAP" id="MF_00420">
    <property type="entry name" value="PurL_2"/>
    <property type="match status" value="1"/>
</dbReference>
<keyword evidence="2 8" id="KW-0436">Ligase</keyword>
<keyword evidence="1 8" id="KW-0963">Cytoplasm</keyword>
<keyword evidence="3 8" id="KW-0479">Metal-binding</keyword>
<keyword evidence="5 8" id="KW-0658">Purine biosynthesis</keyword>
<proteinExistence type="inferred from homology"/>
<feature type="active site" evidence="8">
    <location>
        <position position="64"/>
    </location>
</feature>
<dbReference type="GO" id="GO:0005524">
    <property type="term" value="F:ATP binding"/>
    <property type="evidence" value="ECO:0007669"/>
    <property type="project" value="UniProtKB-UniRule"/>
</dbReference>
<feature type="binding site" evidence="8">
    <location>
        <position position="561"/>
    </location>
    <ligand>
        <name>substrate</name>
    </ligand>
</feature>
<evidence type="ECO:0000256" key="7">
    <source>
        <dbReference type="ARBA" id="ARBA00022842"/>
    </source>
</evidence>
<dbReference type="SUPFAM" id="SSF109736">
    <property type="entry name" value="FGAM synthase PurL, linker domain"/>
    <property type="match status" value="1"/>
</dbReference>
<comment type="caution">
    <text evidence="8">Lacks conserved residue(s) required for the propagation of feature annotation.</text>
</comment>
<dbReference type="GO" id="GO:0005737">
    <property type="term" value="C:cytoplasm"/>
    <property type="evidence" value="ECO:0007669"/>
    <property type="project" value="UniProtKB-SubCell"/>
</dbReference>
<name>A0AA37BSA9_9ARCH</name>
<dbReference type="CDD" id="cd02203">
    <property type="entry name" value="PurL_repeat1"/>
    <property type="match status" value="1"/>
</dbReference>
<evidence type="ECO:0000313" key="12">
    <source>
        <dbReference type="EMBL" id="GGM74429.1"/>
    </source>
</evidence>
<dbReference type="PANTHER" id="PTHR43555:SF1">
    <property type="entry name" value="PHOSPHORIBOSYLFORMYLGLYCINAMIDINE SYNTHASE SUBUNIT PURL"/>
    <property type="match status" value="1"/>
</dbReference>
<dbReference type="Gene3D" id="3.90.650.10">
    <property type="entry name" value="PurM-like C-terminal domain"/>
    <property type="match status" value="2"/>
</dbReference>
<feature type="binding site" evidence="8">
    <location>
        <position position="558"/>
    </location>
    <ligand>
        <name>ATP</name>
        <dbReference type="ChEBI" id="CHEBI:30616"/>
    </ligand>
</feature>
<comment type="catalytic activity">
    <reaction evidence="8">
        <text>N(2)-formyl-N(1)-(5-phospho-beta-D-ribosyl)glycinamide + L-glutamine + ATP + H2O = 2-formamido-N(1)-(5-O-phospho-beta-D-ribosyl)acetamidine + L-glutamate + ADP + phosphate + H(+)</text>
        <dbReference type="Rhea" id="RHEA:17129"/>
        <dbReference type="ChEBI" id="CHEBI:15377"/>
        <dbReference type="ChEBI" id="CHEBI:15378"/>
        <dbReference type="ChEBI" id="CHEBI:29985"/>
        <dbReference type="ChEBI" id="CHEBI:30616"/>
        <dbReference type="ChEBI" id="CHEBI:43474"/>
        <dbReference type="ChEBI" id="CHEBI:58359"/>
        <dbReference type="ChEBI" id="CHEBI:147286"/>
        <dbReference type="ChEBI" id="CHEBI:147287"/>
        <dbReference type="ChEBI" id="CHEBI:456216"/>
        <dbReference type="EC" id="6.3.5.3"/>
    </reaction>
</comment>
<feature type="binding site" evidence="8">
    <location>
        <position position="559"/>
    </location>
    <ligand>
        <name>Mg(2+)</name>
        <dbReference type="ChEBI" id="CHEBI:18420"/>
        <label>1</label>
    </ligand>
</feature>
<dbReference type="Proteomes" id="UP000632195">
    <property type="component" value="Unassembled WGS sequence"/>
</dbReference>
<feature type="binding site" evidence="8">
    <location>
        <begin position="332"/>
        <end position="334"/>
    </location>
    <ligand>
        <name>substrate</name>
    </ligand>
</feature>
<evidence type="ECO:0000256" key="8">
    <source>
        <dbReference type="HAMAP-Rule" id="MF_00420"/>
    </source>
</evidence>
<evidence type="ECO:0000256" key="6">
    <source>
        <dbReference type="ARBA" id="ARBA00022840"/>
    </source>
</evidence>